<feature type="signal peptide" evidence="2">
    <location>
        <begin position="1"/>
        <end position="21"/>
    </location>
</feature>
<dbReference type="GO" id="GO:0000963">
    <property type="term" value="P:mitochondrial RNA processing"/>
    <property type="evidence" value="ECO:0007669"/>
    <property type="project" value="TreeGrafter"/>
</dbReference>
<feature type="chain" id="PRO_5041408344" evidence="2">
    <location>
        <begin position="22"/>
        <end position="492"/>
    </location>
</feature>
<evidence type="ECO:0000313" key="3">
    <source>
        <dbReference type="EMBL" id="CAJ1381960.1"/>
    </source>
</evidence>
<dbReference type="InterPro" id="IPR050870">
    <property type="entry name" value="FAST_kinase"/>
</dbReference>
<gene>
    <name evidence="3" type="ORF">EVOR1521_LOCUS9478</name>
</gene>
<comment type="caution">
    <text evidence="3">The sequence shown here is derived from an EMBL/GenBank/DDBJ whole genome shotgun (WGS) entry which is preliminary data.</text>
</comment>
<name>A0AA36MQQ9_9DINO</name>
<dbReference type="AlphaFoldDB" id="A0AA36MQQ9"/>
<evidence type="ECO:0000256" key="2">
    <source>
        <dbReference type="SAM" id="SignalP"/>
    </source>
</evidence>
<organism evidence="3 4">
    <name type="scientific">Effrenium voratum</name>
    <dbReference type="NCBI Taxonomy" id="2562239"/>
    <lineage>
        <taxon>Eukaryota</taxon>
        <taxon>Sar</taxon>
        <taxon>Alveolata</taxon>
        <taxon>Dinophyceae</taxon>
        <taxon>Suessiales</taxon>
        <taxon>Symbiodiniaceae</taxon>
        <taxon>Effrenium</taxon>
    </lineage>
</organism>
<dbReference type="GO" id="GO:0044528">
    <property type="term" value="P:regulation of mitochondrial mRNA stability"/>
    <property type="evidence" value="ECO:0007669"/>
    <property type="project" value="TreeGrafter"/>
</dbReference>
<proteinExistence type="predicted"/>
<feature type="region of interest" description="Disordered" evidence="1">
    <location>
        <begin position="48"/>
        <end position="67"/>
    </location>
</feature>
<evidence type="ECO:0000313" key="4">
    <source>
        <dbReference type="Proteomes" id="UP001178507"/>
    </source>
</evidence>
<keyword evidence="2" id="KW-0732">Signal</keyword>
<keyword evidence="4" id="KW-1185">Reference proteome</keyword>
<dbReference type="GO" id="GO:0035770">
    <property type="term" value="C:ribonucleoprotein granule"/>
    <property type="evidence" value="ECO:0007669"/>
    <property type="project" value="TreeGrafter"/>
</dbReference>
<dbReference type="EMBL" id="CAUJNA010000858">
    <property type="protein sequence ID" value="CAJ1381960.1"/>
    <property type="molecule type" value="Genomic_DNA"/>
</dbReference>
<dbReference type="Proteomes" id="UP001178507">
    <property type="component" value="Unassembled WGS sequence"/>
</dbReference>
<sequence>MTRRAWGMLSTVALLSWQCDCFYQAAFASGVARLNQPQCRAGRTACRVRERGPRPRSQRQTRGDHTPAKVITSRIKGAASASEVLDLMQAERGNPELNLISVSAAWSRLVRLQHSITPDVANDSSLMMLMQRTRTLLEEAPPEARAVANMCWAATRLQGCLSSQLTSLQQSLDQAVRVSANQMNAQEVANMIWTLEKRYAEGSDSDSEASLGLLLLLAGRLPSVISAMNAQAVSNVIWTSAKLAATDPDANVFSGLLPLLAGRVPYVISDMNAQGVANAVWAIAKLSATGTDAEALLGTLPVLAGRVPAVTKQMNTQHVANVMWATGQLSQRHASRATDIREVLPIIVDQAVAVIRQATPQALANSCWGLALSLYSDTGFLQAVATRVVDEADGWHSRGAELTLPSLLCAFARLKAAGYEDMLDGACTRLAPMLTQINDWGLCTLSWSHHELDLNDNFLPFRQRLEEEVLSRGFSKHDVERSCLGPETWRTR</sequence>
<dbReference type="GO" id="GO:0005759">
    <property type="term" value="C:mitochondrial matrix"/>
    <property type="evidence" value="ECO:0007669"/>
    <property type="project" value="TreeGrafter"/>
</dbReference>
<dbReference type="GO" id="GO:0003723">
    <property type="term" value="F:RNA binding"/>
    <property type="evidence" value="ECO:0007669"/>
    <property type="project" value="TreeGrafter"/>
</dbReference>
<evidence type="ECO:0000256" key="1">
    <source>
        <dbReference type="SAM" id="MobiDB-lite"/>
    </source>
</evidence>
<reference evidence="3" key="1">
    <citation type="submission" date="2023-08" db="EMBL/GenBank/DDBJ databases">
        <authorList>
            <person name="Chen Y."/>
            <person name="Shah S."/>
            <person name="Dougan E. K."/>
            <person name="Thang M."/>
            <person name="Chan C."/>
        </authorList>
    </citation>
    <scope>NUCLEOTIDE SEQUENCE</scope>
</reference>
<protein>
    <submittedName>
        <fullName evidence="3">Uncharacterized protein</fullName>
    </submittedName>
</protein>
<accession>A0AA36MQQ9</accession>
<dbReference type="PANTHER" id="PTHR21228">
    <property type="entry name" value="FAST LEU-RICH DOMAIN-CONTAINING"/>
    <property type="match status" value="1"/>
</dbReference>
<dbReference type="PANTHER" id="PTHR21228:SF40">
    <property type="entry name" value="LD45607P"/>
    <property type="match status" value="1"/>
</dbReference>